<evidence type="ECO:0000313" key="9">
    <source>
        <dbReference type="EMBL" id="MBJ7597524.1"/>
    </source>
</evidence>
<proteinExistence type="predicted"/>
<dbReference type="InterPro" id="IPR000719">
    <property type="entry name" value="Prot_kinase_dom"/>
</dbReference>
<feature type="domain" description="Protein kinase" evidence="8">
    <location>
        <begin position="14"/>
        <end position="267"/>
    </location>
</feature>
<dbReference type="CDD" id="cd14014">
    <property type="entry name" value="STKc_PknB_like"/>
    <property type="match status" value="1"/>
</dbReference>
<dbReference type="PROSITE" id="PS50011">
    <property type="entry name" value="PROTEIN_KINASE_DOM"/>
    <property type="match status" value="1"/>
</dbReference>
<keyword evidence="3 6" id="KW-0547">Nucleotide-binding</keyword>
<dbReference type="InterPro" id="IPR008271">
    <property type="entry name" value="Ser/Thr_kinase_AS"/>
</dbReference>
<comment type="caution">
    <text evidence="9">The sequence shown here is derived from an EMBL/GenBank/DDBJ whole genome shotgun (WGS) entry which is preliminary data.</text>
</comment>
<evidence type="ECO:0000256" key="2">
    <source>
        <dbReference type="ARBA" id="ARBA00022679"/>
    </source>
</evidence>
<reference evidence="9" key="1">
    <citation type="submission" date="2020-10" db="EMBL/GenBank/DDBJ databases">
        <title>Ca. Dormibacterota MAGs.</title>
        <authorList>
            <person name="Montgomery K."/>
        </authorList>
    </citation>
    <scope>NUCLEOTIDE SEQUENCE [LARGE SCALE GENOMIC DNA]</scope>
    <source>
        <strain evidence="9">SC8812_S17_10</strain>
    </source>
</reference>
<dbReference type="RefSeq" id="WP_338199820.1">
    <property type="nucleotide sequence ID" value="NZ_JAEKNR010000065.1"/>
</dbReference>
<evidence type="ECO:0000256" key="6">
    <source>
        <dbReference type="PROSITE-ProRule" id="PRU10141"/>
    </source>
</evidence>
<evidence type="ECO:0000256" key="5">
    <source>
        <dbReference type="ARBA" id="ARBA00022840"/>
    </source>
</evidence>
<dbReference type="PANTHER" id="PTHR43289:SF6">
    <property type="entry name" value="SERINE_THREONINE-PROTEIN KINASE NEKL-3"/>
    <property type="match status" value="1"/>
</dbReference>
<sequence length="319" mass="34282">MAAAGLTAQRVGRFRLVHQLGSGSTGKVFLATHVGAAGREVALKILDPAVTARPGFRERLEHDVRAVSTLSHPHILPVYEYGTAGDLTYLAMPLVRGGTLRDRLQGGRLSAKATWRVLRLVGQALNSAHQAGVVHGDVKPGNVLFDVYGRVLLADFGLARTHLGFALGTPGYMSPEAARGAPVDHRADVYALAVMVFEMLTGSRPYTGESPAELLRATAWAPIPAARDRCPEVPAGLDGALYRALAKDPGHRYGTVFELLWALAPVFDARPRRLPRLPRWRPPPRAHPEEGIFVPSVLTGSGPQHDKGPRGLEEVEPGA</sequence>
<evidence type="ECO:0000259" key="8">
    <source>
        <dbReference type="PROSITE" id="PS50011"/>
    </source>
</evidence>
<evidence type="ECO:0000256" key="1">
    <source>
        <dbReference type="ARBA" id="ARBA00012513"/>
    </source>
</evidence>
<dbReference type="InterPro" id="IPR011009">
    <property type="entry name" value="Kinase-like_dom_sf"/>
</dbReference>
<dbReference type="InterPro" id="IPR017441">
    <property type="entry name" value="Protein_kinase_ATP_BS"/>
</dbReference>
<dbReference type="EC" id="2.7.11.1" evidence="1"/>
<dbReference type="Gene3D" id="3.30.200.20">
    <property type="entry name" value="Phosphorylase Kinase, domain 1"/>
    <property type="match status" value="1"/>
</dbReference>
<name>A0A934K271_9BACT</name>
<dbReference type="PROSITE" id="PS00107">
    <property type="entry name" value="PROTEIN_KINASE_ATP"/>
    <property type="match status" value="1"/>
</dbReference>
<dbReference type="Pfam" id="PF00069">
    <property type="entry name" value="Pkinase"/>
    <property type="match status" value="1"/>
</dbReference>
<evidence type="ECO:0000256" key="3">
    <source>
        <dbReference type="ARBA" id="ARBA00022741"/>
    </source>
</evidence>
<evidence type="ECO:0000256" key="7">
    <source>
        <dbReference type="SAM" id="MobiDB-lite"/>
    </source>
</evidence>
<accession>A0A934K271</accession>
<evidence type="ECO:0000256" key="4">
    <source>
        <dbReference type="ARBA" id="ARBA00022777"/>
    </source>
</evidence>
<keyword evidence="2" id="KW-0808">Transferase</keyword>
<dbReference type="GO" id="GO:0004674">
    <property type="term" value="F:protein serine/threonine kinase activity"/>
    <property type="evidence" value="ECO:0007669"/>
    <property type="project" value="UniProtKB-KW"/>
</dbReference>
<feature type="compositionally biased region" description="Basic and acidic residues" evidence="7">
    <location>
        <begin position="304"/>
        <end position="313"/>
    </location>
</feature>
<dbReference type="EMBL" id="JAEKNR010000065">
    <property type="protein sequence ID" value="MBJ7597524.1"/>
    <property type="molecule type" value="Genomic_DNA"/>
</dbReference>
<protein>
    <recommendedName>
        <fullName evidence="1">non-specific serine/threonine protein kinase</fullName>
        <ecNumber evidence="1">2.7.11.1</ecNumber>
    </recommendedName>
</protein>
<keyword evidence="4 9" id="KW-0418">Kinase</keyword>
<gene>
    <name evidence="9" type="ORF">JF922_05490</name>
</gene>
<dbReference type="PROSITE" id="PS00108">
    <property type="entry name" value="PROTEIN_KINASE_ST"/>
    <property type="match status" value="1"/>
</dbReference>
<keyword evidence="5 6" id="KW-0067">ATP-binding</keyword>
<evidence type="ECO:0000313" key="10">
    <source>
        <dbReference type="Proteomes" id="UP000612893"/>
    </source>
</evidence>
<dbReference type="SMART" id="SM00220">
    <property type="entry name" value="S_TKc"/>
    <property type="match status" value="1"/>
</dbReference>
<dbReference type="GO" id="GO:0005524">
    <property type="term" value="F:ATP binding"/>
    <property type="evidence" value="ECO:0007669"/>
    <property type="project" value="UniProtKB-UniRule"/>
</dbReference>
<dbReference type="SUPFAM" id="SSF56112">
    <property type="entry name" value="Protein kinase-like (PK-like)"/>
    <property type="match status" value="1"/>
</dbReference>
<organism evidence="9 10">
    <name type="scientific">Candidatus Nephthysia bennettiae</name>
    <dbReference type="NCBI Taxonomy" id="3127016"/>
    <lineage>
        <taxon>Bacteria</taxon>
        <taxon>Bacillati</taxon>
        <taxon>Candidatus Dormiibacterota</taxon>
        <taxon>Candidatus Dormibacteria</taxon>
        <taxon>Candidatus Dormibacterales</taxon>
        <taxon>Candidatus Dormibacteraceae</taxon>
        <taxon>Candidatus Nephthysia</taxon>
    </lineage>
</organism>
<keyword evidence="10" id="KW-1185">Reference proteome</keyword>
<dbReference type="Gene3D" id="1.10.510.10">
    <property type="entry name" value="Transferase(Phosphotransferase) domain 1"/>
    <property type="match status" value="1"/>
</dbReference>
<keyword evidence="9" id="KW-0723">Serine/threonine-protein kinase</keyword>
<dbReference type="AlphaFoldDB" id="A0A934K271"/>
<feature type="binding site" evidence="6">
    <location>
        <position position="44"/>
    </location>
    <ligand>
        <name>ATP</name>
        <dbReference type="ChEBI" id="CHEBI:30616"/>
    </ligand>
</feature>
<dbReference type="Proteomes" id="UP000612893">
    <property type="component" value="Unassembled WGS sequence"/>
</dbReference>
<feature type="region of interest" description="Disordered" evidence="7">
    <location>
        <begin position="280"/>
        <end position="319"/>
    </location>
</feature>
<dbReference type="PANTHER" id="PTHR43289">
    <property type="entry name" value="MITOGEN-ACTIVATED PROTEIN KINASE KINASE KINASE 20-RELATED"/>
    <property type="match status" value="1"/>
</dbReference>